<reference evidence="3 4" key="1">
    <citation type="submission" date="2022-07" db="EMBL/GenBank/DDBJ databases">
        <title>Two temperate virus in Haloterrigena jeotgali A29.</title>
        <authorList>
            <person name="Deng X."/>
        </authorList>
    </citation>
    <scope>NUCLEOTIDE SEQUENCE [LARGE SCALE GENOMIC DNA]</scope>
    <source>
        <strain evidence="3 4">A29</strain>
    </source>
</reference>
<feature type="transmembrane region" description="Helical" evidence="2">
    <location>
        <begin position="165"/>
        <end position="188"/>
    </location>
</feature>
<feature type="region of interest" description="Disordered" evidence="1">
    <location>
        <begin position="140"/>
        <end position="170"/>
    </location>
</feature>
<evidence type="ECO:0000256" key="2">
    <source>
        <dbReference type="SAM" id="Phobius"/>
    </source>
</evidence>
<accession>A0AAF0P8V6</accession>
<organism evidence="3 4">
    <name type="scientific">Natrinema thermotolerans</name>
    <dbReference type="NCBI Taxonomy" id="121872"/>
    <lineage>
        <taxon>Archaea</taxon>
        <taxon>Methanobacteriati</taxon>
        <taxon>Methanobacteriota</taxon>
        <taxon>Stenosarchaea group</taxon>
        <taxon>Halobacteria</taxon>
        <taxon>Halobacteriales</taxon>
        <taxon>Natrialbaceae</taxon>
        <taxon>Natrinema</taxon>
    </lineage>
</organism>
<keyword evidence="2" id="KW-0472">Membrane</keyword>
<proteinExistence type="predicted"/>
<dbReference type="GeneID" id="39862797"/>
<evidence type="ECO:0000256" key="1">
    <source>
        <dbReference type="SAM" id="MobiDB-lite"/>
    </source>
</evidence>
<name>A0AAF0P8V6_9EURY</name>
<evidence type="ECO:0000313" key="4">
    <source>
        <dbReference type="Proteomes" id="UP001224926"/>
    </source>
</evidence>
<dbReference type="GeneID" id="84215128"/>
<keyword evidence="4" id="KW-1185">Reference proteome</keyword>
<dbReference type="Proteomes" id="UP001224926">
    <property type="component" value="Chromosome"/>
</dbReference>
<dbReference type="RefSeq" id="WP_049966035.1">
    <property type="nucleotide sequence ID" value="NZ_CP101873.1"/>
</dbReference>
<keyword evidence="2" id="KW-0812">Transmembrane</keyword>
<gene>
    <name evidence="3" type="ORF">NP511_14265</name>
</gene>
<dbReference type="AlphaFoldDB" id="A0AAF0P8V6"/>
<dbReference type="EMBL" id="CP101873">
    <property type="protein sequence ID" value="WMT06546.1"/>
    <property type="molecule type" value="Genomic_DNA"/>
</dbReference>
<evidence type="ECO:0000313" key="3">
    <source>
        <dbReference type="EMBL" id="WMT06546.1"/>
    </source>
</evidence>
<sequence>MSIKKPLFALVALSVLLTGIATPVLAHETQAVDGYDVTFGGADEPLITDERMWLEFEIVDTETGTPAAGHAENLTVSVQTSEAEKTPLELSEKHGEPGVYEAPVVFAEPGDYVVHLEGHLDGVDVHTHFEKTVTDRAELEYPASESEAAGNSTDSQPNDERPDEAGFGSGSIALAGLGLGTVIGAVLLRRRR</sequence>
<protein>
    <submittedName>
        <fullName evidence="3">FixH family protein</fullName>
    </submittedName>
</protein>
<keyword evidence="2" id="KW-1133">Transmembrane helix</keyword>